<feature type="domain" description="Rv2525c-like glycoside hydrolase-like" evidence="2">
    <location>
        <begin position="6"/>
        <end position="162"/>
    </location>
</feature>
<dbReference type="AlphaFoldDB" id="A0A840Q3I1"/>
<dbReference type="InterPro" id="IPR017853">
    <property type="entry name" value="GH"/>
</dbReference>
<dbReference type="SUPFAM" id="SSF51445">
    <property type="entry name" value="(Trans)glycosidases"/>
    <property type="match status" value="1"/>
</dbReference>
<feature type="compositionally biased region" description="Basic and acidic residues" evidence="1">
    <location>
        <begin position="178"/>
        <end position="190"/>
    </location>
</feature>
<name>A0A840Q3I1_9PSEU</name>
<sequence length="374" mass="39872">MPKAAAVRAAGFDFVIRYVGTPGRPKNITAGEYRDMTTNGVGVALIFENRAGDALAGRAAGARNARAALDNANSFGWPADRPIYMAVDQDITTESQMRTVVEYLRGAGDVLGVEKVGVYGEADVVDRAQRDGVARWFWQTKAWSRKRISPHAHVVQQTETVRVDGVECNINTTSRPDIGQHPRPREQDVQPDERNALLTMHGAVFHGGADAGPKSIIKRLDDMETSLGRLAATPAPPGGNPPPPPSNAQNPPPRGEPTPPPGQTPPSQNSQGQNPAPGEQPGGLAGYLVSLIRTVLPSAWGALIAWLVSTRLLPTDIGEQAQTLATTVLVPVAGALVYGAARWRETRPGLPQSLGNLLLGSTRAPSYPNQRPSR</sequence>
<keyword evidence="4" id="KW-1185">Reference proteome</keyword>
<organism evidence="3 4">
    <name type="scientific">Saccharopolyspora phatthalungensis</name>
    <dbReference type="NCBI Taxonomy" id="664693"/>
    <lineage>
        <taxon>Bacteria</taxon>
        <taxon>Bacillati</taxon>
        <taxon>Actinomycetota</taxon>
        <taxon>Actinomycetes</taxon>
        <taxon>Pseudonocardiales</taxon>
        <taxon>Pseudonocardiaceae</taxon>
        <taxon>Saccharopolyspora</taxon>
    </lineage>
</organism>
<dbReference type="InterPro" id="IPR015020">
    <property type="entry name" value="Rv2525c-like_Glyco_Hydro-like"/>
</dbReference>
<feature type="compositionally biased region" description="Low complexity" evidence="1">
    <location>
        <begin position="265"/>
        <end position="277"/>
    </location>
</feature>
<dbReference type="RefSeq" id="WP_184723899.1">
    <property type="nucleotide sequence ID" value="NZ_JACHIW010000001.1"/>
</dbReference>
<evidence type="ECO:0000313" key="4">
    <source>
        <dbReference type="Proteomes" id="UP000584374"/>
    </source>
</evidence>
<dbReference type="Proteomes" id="UP000584374">
    <property type="component" value="Unassembled WGS sequence"/>
</dbReference>
<feature type="region of interest" description="Disordered" evidence="1">
    <location>
        <begin position="354"/>
        <end position="374"/>
    </location>
</feature>
<evidence type="ECO:0000313" key="3">
    <source>
        <dbReference type="EMBL" id="MBB5153288.1"/>
    </source>
</evidence>
<dbReference type="Pfam" id="PF08924">
    <property type="entry name" value="Rv2525c_GlyHyd-like"/>
    <property type="match status" value="1"/>
</dbReference>
<dbReference type="EMBL" id="JACHIW010000001">
    <property type="protein sequence ID" value="MBB5153288.1"/>
    <property type="molecule type" value="Genomic_DNA"/>
</dbReference>
<proteinExistence type="predicted"/>
<feature type="compositionally biased region" description="Polar residues" evidence="1">
    <location>
        <begin position="363"/>
        <end position="374"/>
    </location>
</feature>
<evidence type="ECO:0000256" key="1">
    <source>
        <dbReference type="SAM" id="MobiDB-lite"/>
    </source>
</evidence>
<feature type="region of interest" description="Disordered" evidence="1">
    <location>
        <begin position="170"/>
        <end position="190"/>
    </location>
</feature>
<evidence type="ECO:0000259" key="2">
    <source>
        <dbReference type="Pfam" id="PF08924"/>
    </source>
</evidence>
<accession>A0A840Q3I1</accession>
<protein>
    <recommendedName>
        <fullName evidence="2">Rv2525c-like glycoside hydrolase-like domain-containing protein</fullName>
    </recommendedName>
</protein>
<gene>
    <name evidence="3" type="ORF">BJ970_000822</name>
</gene>
<reference evidence="3 4" key="1">
    <citation type="submission" date="2020-08" db="EMBL/GenBank/DDBJ databases">
        <title>Sequencing the genomes of 1000 actinobacteria strains.</title>
        <authorList>
            <person name="Klenk H.-P."/>
        </authorList>
    </citation>
    <scope>NUCLEOTIDE SEQUENCE [LARGE SCALE GENOMIC DNA]</scope>
    <source>
        <strain evidence="3 4">DSM 45584</strain>
    </source>
</reference>
<dbReference type="Gene3D" id="3.20.20.80">
    <property type="entry name" value="Glycosidases"/>
    <property type="match status" value="1"/>
</dbReference>
<comment type="caution">
    <text evidence="3">The sequence shown here is derived from an EMBL/GenBank/DDBJ whole genome shotgun (WGS) entry which is preliminary data.</text>
</comment>
<feature type="region of interest" description="Disordered" evidence="1">
    <location>
        <begin position="229"/>
        <end position="281"/>
    </location>
</feature>
<feature type="compositionally biased region" description="Pro residues" evidence="1">
    <location>
        <begin position="234"/>
        <end position="264"/>
    </location>
</feature>